<dbReference type="RefSeq" id="XP_064653484.1">
    <property type="nucleotide sequence ID" value="XM_064808341.1"/>
</dbReference>
<evidence type="ECO:0000256" key="2">
    <source>
        <dbReference type="ARBA" id="ARBA00022827"/>
    </source>
</evidence>
<proteinExistence type="predicted"/>
<dbReference type="InterPro" id="IPR032710">
    <property type="entry name" value="NTF2-like_dom_sf"/>
</dbReference>
<dbReference type="Gene3D" id="3.50.50.60">
    <property type="entry name" value="FAD/NAD(P)-binding domain"/>
    <property type="match status" value="2"/>
</dbReference>
<dbReference type="Proteomes" id="UP001337655">
    <property type="component" value="Unassembled WGS sequence"/>
</dbReference>
<keyword evidence="2" id="KW-0274">FAD</keyword>
<evidence type="ECO:0000313" key="5">
    <source>
        <dbReference type="Proteomes" id="UP001337655"/>
    </source>
</evidence>
<organism evidence="4 5">
    <name type="scientific">Saxophila tyrrhenica</name>
    <dbReference type="NCBI Taxonomy" id="1690608"/>
    <lineage>
        <taxon>Eukaryota</taxon>
        <taxon>Fungi</taxon>
        <taxon>Dikarya</taxon>
        <taxon>Ascomycota</taxon>
        <taxon>Pezizomycotina</taxon>
        <taxon>Dothideomycetes</taxon>
        <taxon>Dothideomycetidae</taxon>
        <taxon>Mycosphaerellales</taxon>
        <taxon>Extremaceae</taxon>
        <taxon>Saxophila</taxon>
    </lineage>
</organism>
<dbReference type="InterPro" id="IPR020946">
    <property type="entry name" value="Flavin_mOase-like"/>
</dbReference>
<dbReference type="SUPFAM" id="SSF51905">
    <property type="entry name" value="FAD/NAD(P)-binding domain"/>
    <property type="match status" value="2"/>
</dbReference>
<dbReference type="InterPro" id="IPR036188">
    <property type="entry name" value="FAD/NAD-bd_sf"/>
</dbReference>
<comment type="caution">
    <text evidence="4">The sequence shown here is derived from an EMBL/GenBank/DDBJ whole genome shotgun (WGS) entry which is preliminary data.</text>
</comment>
<dbReference type="Pfam" id="PF00743">
    <property type="entry name" value="FMO-like"/>
    <property type="match status" value="1"/>
</dbReference>
<dbReference type="PRINTS" id="PR00411">
    <property type="entry name" value="PNDRDTASEI"/>
</dbReference>
<evidence type="ECO:0000256" key="1">
    <source>
        <dbReference type="ARBA" id="ARBA00022630"/>
    </source>
</evidence>
<dbReference type="GeneID" id="89932449"/>
<dbReference type="Gene3D" id="3.10.450.50">
    <property type="match status" value="1"/>
</dbReference>
<evidence type="ECO:0000256" key="3">
    <source>
        <dbReference type="ARBA" id="ARBA00023002"/>
    </source>
</evidence>
<dbReference type="GO" id="GO:0004499">
    <property type="term" value="F:N,N-dimethylaniline monooxygenase activity"/>
    <property type="evidence" value="ECO:0007669"/>
    <property type="project" value="InterPro"/>
</dbReference>
<dbReference type="PANTHER" id="PTHR43539">
    <property type="entry name" value="FLAVIN-BINDING MONOOXYGENASE-LIKE PROTEIN (AFU_ORTHOLOGUE AFUA_4G09220)"/>
    <property type="match status" value="1"/>
</dbReference>
<sequence>MAAPIVAQPHDITLPQLSKSLPDVSIKEVQQSPTEAVQQWLSAFQSAFDSGSASNVAALFHEDGWFRDHLALTWDFRTLRGPSKITQFLEPLMGKVKLGSIKMQESGKFAPNRQEPIPQLEWVESMFHFETGVGSGKGMVRLVALPNGSFKAHMLYTALQDLKGCVEAAGENRPHGGNESLKGGPMEGNWYERRQRQKEFLDGEPQVLIIGAGQSGLNLGARLQAMGLSCLIIDKNERVGDNWRHRYRTLVTHDPVQYTHMAYMPFPSNWPLFTPKDKLADWFEIYANAMELNIWLASRVANAEYHDSTSSWTATISRADGSTRDLKPQHVVMCTGHAGEPKIPSFPGQDSFAGTVYHGSQHQDASTQSHVSGKKVVVVGTGNSGHDIAQNYHENGAEVTMLQRSGTYVISAKTGLFMLHEGMYDEHGPPTEDADIAGQSLPIPVQFALNVGMTDKIKAAERANIEGLGKVGFKLDFGHDGSGIYRKYVTRGGGYYIDVGASQLIIDGKIKVEQSPDGIEGFTEKGLVLKGGKELEADVVVLATGYDNMRTTLRKTLGEKVAQRAKDVWDLDEEGEVNAMWRPSGHPKLWFMGGSLALCRIYSRFLALQIKASEEGLMG</sequence>
<gene>
    <name evidence="4" type="ORF">LTR77_011129</name>
</gene>
<dbReference type="GO" id="GO:0050661">
    <property type="term" value="F:NADP binding"/>
    <property type="evidence" value="ECO:0007669"/>
    <property type="project" value="InterPro"/>
</dbReference>
<keyword evidence="1" id="KW-0285">Flavoprotein</keyword>
<evidence type="ECO:0000313" key="4">
    <source>
        <dbReference type="EMBL" id="KAK5162872.1"/>
    </source>
</evidence>
<dbReference type="PANTHER" id="PTHR43539:SF24">
    <property type="entry name" value="FAD_NAD(P)-BINDING DOMAIN-CONTAINING PROTEIN-RELATED"/>
    <property type="match status" value="1"/>
</dbReference>
<dbReference type="AlphaFoldDB" id="A0AAV9NTE2"/>
<protein>
    <recommendedName>
        <fullName evidence="6">Flavin-containing monooxygenase YUCCA3</fullName>
    </recommendedName>
</protein>
<keyword evidence="3" id="KW-0560">Oxidoreductase</keyword>
<reference evidence="4 5" key="1">
    <citation type="submission" date="2023-08" db="EMBL/GenBank/DDBJ databases">
        <title>Black Yeasts Isolated from many extreme environments.</title>
        <authorList>
            <person name="Coleine C."/>
            <person name="Stajich J.E."/>
            <person name="Selbmann L."/>
        </authorList>
    </citation>
    <scope>NUCLEOTIDE SEQUENCE [LARGE SCALE GENOMIC DNA]</scope>
    <source>
        <strain evidence="4 5">CCFEE 5935</strain>
    </source>
</reference>
<keyword evidence="5" id="KW-1185">Reference proteome</keyword>
<dbReference type="EMBL" id="JAVRRT010000032">
    <property type="protein sequence ID" value="KAK5162872.1"/>
    <property type="molecule type" value="Genomic_DNA"/>
</dbReference>
<evidence type="ECO:0008006" key="6">
    <source>
        <dbReference type="Google" id="ProtNLM"/>
    </source>
</evidence>
<accession>A0AAV9NTE2</accession>
<dbReference type="GO" id="GO:0050660">
    <property type="term" value="F:flavin adenine dinucleotide binding"/>
    <property type="evidence" value="ECO:0007669"/>
    <property type="project" value="InterPro"/>
</dbReference>
<dbReference type="InterPro" id="IPR050982">
    <property type="entry name" value="Auxin_biosynth/cation_transpt"/>
</dbReference>
<dbReference type="SUPFAM" id="SSF54427">
    <property type="entry name" value="NTF2-like"/>
    <property type="match status" value="1"/>
</dbReference>
<name>A0AAV9NTE2_9PEZI</name>